<dbReference type="PROSITE" id="PS50109">
    <property type="entry name" value="HIS_KIN"/>
    <property type="match status" value="1"/>
</dbReference>
<dbReference type="RefSeq" id="WP_127344381.1">
    <property type="nucleotide sequence ID" value="NZ_RJJX01000020.1"/>
</dbReference>
<dbReference type="GO" id="GO:0000155">
    <property type="term" value="F:phosphorelay sensor kinase activity"/>
    <property type="evidence" value="ECO:0007669"/>
    <property type="project" value="InterPro"/>
</dbReference>
<dbReference type="InterPro" id="IPR013767">
    <property type="entry name" value="PAS_fold"/>
</dbReference>
<dbReference type="InterPro" id="IPR011006">
    <property type="entry name" value="CheY-like_superfamily"/>
</dbReference>
<accession>A0A434AGH5</accession>
<dbReference type="PANTHER" id="PTHR43047">
    <property type="entry name" value="TWO-COMPONENT HISTIDINE PROTEIN KINASE"/>
    <property type="match status" value="1"/>
</dbReference>
<feature type="domain" description="PAS" evidence="10">
    <location>
        <begin position="327"/>
        <end position="383"/>
    </location>
</feature>
<feature type="domain" description="PAS" evidence="10">
    <location>
        <begin position="194"/>
        <end position="240"/>
    </location>
</feature>
<keyword evidence="7" id="KW-0472">Membrane</keyword>
<feature type="modified residue" description="4-aspartylphosphate" evidence="6">
    <location>
        <position position="757"/>
    </location>
</feature>
<dbReference type="PROSITE" id="PS50113">
    <property type="entry name" value="PAC"/>
    <property type="match status" value="2"/>
</dbReference>
<reference evidence="12 13" key="1">
    <citation type="submission" date="2018-11" db="EMBL/GenBank/DDBJ databases">
        <title>Parancylomarina longa gen. nov., sp. nov., isolated from sediments of southern Okinawa.</title>
        <authorList>
            <person name="Fu T."/>
        </authorList>
    </citation>
    <scope>NUCLEOTIDE SEQUENCE [LARGE SCALE GENOMIC DNA]</scope>
    <source>
        <strain evidence="12 13">T3-2 S1-C</strain>
    </source>
</reference>
<evidence type="ECO:0000256" key="3">
    <source>
        <dbReference type="ARBA" id="ARBA00022553"/>
    </source>
</evidence>
<dbReference type="AlphaFoldDB" id="A0A434AGH5"/>
<keyword evidence="7" id="KW-0812">Transmembrane</keyword>
<dbReference type="EMBL" id="RJJX01000020">
    <property type="protein sequence ID" value="RUT73490.1"/>
    <property type="molecule type" value="Genomic_DNA"/>
</dbReference>
<feature type="domain" description="Histidine kinase" evidence="8">
    <location>
        <begin position="470"/>
        <end position="692"/>
    </location>
</feature>
<dbReference type="InterPro" id="IPR005467">
    <property type="entry name" value="His_kinase_dom"/>
</dbReference>
<feature type="transmembrane region" description="Helical" evidence="7">
    <location>
        <begin position="12"/>
        <end position="35"/>
    </location>
</feature>
<dbReference type="InterPro" id="IPR000700">
    <property type="entry name" value="PAS-assoc_C"/>
</dbReference>
<evidence type="ECO:0000259" key="9">
    <source>
        <dbReference type="PROSITE" id="PS50110"/>
    </source>
</evidence>
<evidence type="ECO:0000259" key="11">
    <source>
        <dbReference type="PROSITE" id="PS50113"/>
    </source>
</evidence>
<evidence type="ECO:0000256" key="1">
    <source>
        <dbReference type="ARBA" id="ARBA00000085"/>
    </source>
</evidence>
<dbReference type="CDD" id="cd00082">
    <property type="entry name" value="HisKA"/>
    <property type="match status" value="1"/>
</dbReference>
<dbReference type="SMART" id="SM00448">
    <property type="entry name" value="REC"/>
    <property type="match status" value="1"/>
</dbReference>
<dbReference type="Pfam" id="PF00989">
    <property type="entry name" value="PAS"/>
    <property type="match status" value="1"/>
</dbReference>
<sequence>MNSLKPDFSQRLFWKTVIILVITISVYEVTSLLLVNNFGIQESSIQSIINASILVILLAPVFYFWLLVPEIKKIYSNKIIKHESFQTSSDFTKNKFLGKINQWSKTHNLKNSLLVRSNFIGRLILILLSSIFISEVLSYILVHNINFNSHLMEAITDSLLLLVFSTPIFYLFIYLPFLKEIKRRKQVEYALLMSESKYNIAFQSSPDAILLSHIDDDKIISINKSFIKLFGYSKKELIDNYPDKIQLWENSEEKRKFTKDIKTNESIENFETSIIAKDGTKVDVLLSASIIRIEETPPILFIITKDITELKNTQEKLILAKDKAEENEKKFKDLVENTSEWIWSINTNGIFTYSNPVIEKILGYSPSFIMGKSCYSFLSPDEKIIEPMVQEYALKKKGWSNWEIKWKHKDGSFRYLLSNSIPVLNKDGELISFRGIDSDITDRKIANDQLIALKEKAEESDALKTKFLRNMSHEIRTPLNGILGFSELVSNPKIDMEKKLYYLDIIKSCGRQLLHIIDEILEISELETHQSPVFEKQVCLNELLDELFQDFNPRATQKKLLVHLKKEMGDRESTIITDDIKLSKILNSLLENALKFTKNGSIEFGYRLTTSTEPKKLQIYVKDTGSGIDSKKQKLIFERFSQAESELSSGFGGLGLGLSLAKEITELLGGEISLDSTLGEGTNFIITLPFKPCFVKEDQKKEISNKIILVAEDEEMNFLYIETALTEKLNCKIIHAKNGVDAIALCKKHSIDLILMDLKMPVLNGFDATKQIKEFLPDIPIIAQTAYSTKKDIEKALAMGCDDFISKPIAINHLQSVIEKHI</sequence>
<dbReference type="SMART" id="SM00086">
    <property type="entry name" value="PAC"/>
    <property type="match status" value="2"/>
</dbReference>
<dbReference type="Gene3D" id="1.10.287.130">
    <property type="match status" value="1"/>
</dbReference>
<dbReference type="InterPro" id="IPR004358">
    <property type="entry name" value="Sig_transdc_His_kin-like_C"/>
</dbReference>
<dbReference type="PROSITE" id="PS50112">
    <property type="entry name" value="PAS"/>
    <property type="match status" value="2"/>
</dbReference>
<feature type="domain" description="PAC" evidence="11">
    <location>
        <begin position="400"/>
        <end position="452"/>
    </location>
</feature>
<dbReference type="InterPro" id="IPR036890">
    <property type="entry name" value="HATPase_C_sf"/>
</dbReference>
<keyword evidence="3 6" id="KW-0597">Phosphoprotein</keyword>
<dbReference type="SMART" id="SM00091">
    <property type="entry name" value="PAS"/>
    <property type="match status" value="2"/>
</dbReference>
<dbReference type="PANTHER" id="PTHR43047:SF72">
    <property type="entry name" value="OSMOSENSING HISTIDINE PROTEIN KINASE SLN1"/>
    <property type="match status" value="1"/>
</dbReference>
<dbReference type="InterPro" id="IPR001610">
    <property type="entry name" value="PAC"/>
</dbReference>
<dbReference type="InterPro" id="IPR003594">
    <property type="entry name" value="HATPase_dom"/>
</dbReference>
<dbReference type="NCBIfam" id="TIGR00229">
    <property type="entry name" value="sensory_box"/>
    <property type="match status" value="2"/>
</dbReference>
<dbReference type="InterPro" id="IPR003661">
    <property type="entry name" value="HisK_dim/P_dom"/>
</dbReference>
<dbReference type="InterPro" id="IPR000014">
    <property type="entry name" value="PAS"/>
</dbReference>
<comment type="caution">
    <text evidence="12">The sequence shown here is derived from an EMBL/GenBank/DDBJ whole genome shotgun (WGS) entry which is preliminary data.</text>
</comment>
<dbReference type="SMART" id="SM00388">
    <property type="entry name" value="HisKA"/>
    <property type="match status" value="1"/>
</dbReference>
<dbReference type="GO" id="GO:0006355">
    <property type="term" value="P:regulation of DNA-templated transcription"/>
    <property type="evidence" value="ECO:0007669"/>
    <property type="project" value="InterPro"/>
</dbReference>
<dbReference type="SMART" id="SM00387">
    <property type="entry name" value="HATPase_c"/>
    <property type="match status" value="1"/>
</dbReference>
<dbReference type="InterPro" id="IPR036097">
    <property type="entry name" value="HisK_dim/P_sf"/>
</dbReference>
<feature type="transmembrane region" description="Helical" evidence="7">
    <location>
        <begin position="47"/>
        <end position="68"/>
    </location>
</feature>
<dbReference type="CDD" id="cd00130">
    <property type="entry name" value="PAS"/>
    <property type="match status" value="2"/>
</dbReference>
<feature type="domain" description="PAC" evidence="11">
    <location>
        <begin position="268"/>
        <end position="319"/>
    </location>
</feature>
<proteinExistence type="predicted"/>
<keyword evidence="4" id="KW-0808">Transferase</keyword>
<dbReference type="Gene3D" id="3.30.450.20">
    <property type="entry name" value="PAS domain"/>
    <property type="match status" value="2"/>
</dbReference>
<dbReference type="SUPFAM" id="SSF55785">
    <property type="entry name" value="PYP-like sensor domain (PAS domain)"/>
    <property type="match status" value="2"/>
</dbReference>
<keyword evidence="13" id="KW-1185">Reference proteome</keyword>
<dbReference type="GO" id="GO:0009927">
    <property type="term" value="F:histidine phosphotransfer kinase activity"/>
    <property type="evidence" value="ECO:0007669"/>
    <property type="project" value="TreeGrafter"/>
</dbReference>
<dbReference type="PRINTS" id="PR00344">
    <property type="entry name" value="BCTRLSENSOR"/>
</dbReference>
<evidence type="ECO:0000256" key="5">
    <source>
        <dbReference type="ARBA" id="ARBA00022777"/>
    </source>
</evidence>
<evidence type="ECO:0000259" key="8">
    <source>
        <dbReference type="PROSITE" id="PS50109"/>
    </source>
</evidence>
<dbReference type="SUPFAM" id="SSF47384">
    <property type="entry name" value="Homodimeric domain of signal transducing histidine kinase"/>
    <property type="match status" value="1"/>
</dbReference>
<dbReference type="Pfam" id="PF13426">
    <property type="entry name" value="PAS_9"/>
    <property type="match status" value="1"/>
</dbReference>
<dbReference type="SUPFAM" id="SSF52172">
    <property type="entry name" value="CheY-like"/>
    <property type="match status" value="1"/>
</dbReference>
<protein>
    <recommendedName>
        <fullName evidence="2">histidine kinase</fullName>
        <ecNumber evidence="2">2.7.13.3</ecNumber>
    </recommendedName>
</protein>
<evidence type="ECO:0000256" key="7">
    <source>
        <dbReference type="SAM" id="Phobius"/>
    </source>
</evidence>
<evidence type="ECO:0000259" key="10">
    <source>
        <dbReference type="PROSITE" id="PS50112"/>
    </source>
</evidence>
<dbReference type="InterPro" id="IPR035965">
    <property type="entry name" value="PAS-like_dom_sf"/>
</dbReference>
<name>A0A434AGH5_9BACT</name>
<dbReference type="SUPFAM" id="SSF55874">
    <property type="entry name" value="ATPase domain of HSP90 chaperone/DNA topoisomerase II/histidine kinase"/>
    <property type="match status" value="1"/>
</dbReference>
<keyword evidence="5 12" id="KW-0418">Kinase</keyword>
<dbReference type="GO" id="GO:0005886">
    <property type="term" value="C:plasma membrane"/>
    <property type="evidence" value="ECO:0007669"/>
    <property type="project" value="TreeGrafter"/>
</dbReference>
<evidence type="ECO:0000313" key="12">
    <source>
        <dbReference type="EMBL" id="RUT73490.1"/>
    </source>
</evidence>
<dbReference type="PROSITE" id="PS50110">
    <property type="entry name" value="RESPONSE_REGULATORY"/>
    <property type="match status" value="1"/>
</dbReference>
<organism evidence="12 13">
    <name type="scientific">Ancylomarina longa</name>
    <dbReference type="NCBI Taxonomy" id="2487017"/>
    <lineage>
        <taxon>Bacteria</taxon>
        <taxon>Pseudomonadati</taxon>
        <taxon>Bacteroidota</taxon>
        <taxon>Bacteroidia</taxon>
        <taxon>Marinilabiliales</taxon>
        <taxon>Marinifilaceae</taxon>
        <taxon>Ancylomarina</taxon>
    </lineage>
</organism>
<dbReference type="EC" id="2.7.13.3" evidence="2"/>
<dbReference type="Gene3D" id="3.40.50.2300">
    <property type="match status" value="1"/>
</dbReference>
<dbReference type="Gene3D" id="3.30.565.10">
    <property type="entry name" value="Histidine kinase-like ATPase, C-terminal domain"/>
    <property type="match status" value="1"/>
</dbReference>
<dbReference type="CDD" id="cd17546">
    <property type="entry name" value="REC_hyHK_CKI1_RcsC-like"/>
    <property type="match status" value="1"/>
</dbReference>
<dbReference type="FunFam" id="3.30.565.10:FF:000006">
    <property type="entry name" value="Sensor histidine kinase WalK"/>
    <property type="match status" value="1"/>
</dbReference>
<evidence type="ECO:0000256" key="4">
    <source>
        <dbReference type="ARBA" id="ARBA00022679"/>
    </source>
</evidence>
<evidence type="ECO:0000256" key="2">
    <source>
        <dbReference type="ARBA" id="ARBA00012438"/>
    </source>
</evidence>
<dbReference type="Pfam" id="PF02518">
    <property type="entry name" value="HATPase_c"/>
    <property type="match status" value="1"/>
</dbReference>
<gene>
    <name evidence="12" type="ORF">DLK05_12885</name>
</gene>
<evidence type="ECO:0000313" key="13">
    <source>
        <dbReference type="Proteomes" id="UP000282985"/>
    </source>
</evidence>
<feature type="transmembrane region" description="Helical" evidence="7">
    <location>
        <begin position="154"/>
        <end position="175"/>
    </location>
</feature>
<dbReference type="Pfam" id="PF00512">
    <property type="entry name" value="HisKA"/>
    <property type="match status" value="1"/>
</dbReference>
<evidence type="ECO:0000256" key="6">
    <source>
        <dbReference type="PROSITE-ProRule" id="PRU00169"/>
    </source>
</evidence>
<dbReference type="OrthoDB" id="9796457at2"/>
<feature type="transmembrane region" description="Helical" evidence="7">
    <location>
        <begin position="119"/>
        <end position="142"/>
    </location>
</feature>
<keyword evidence="7" id="KW-1133">Transmembrane helix</keyword>
<dbReference type="Proteomes" id="UP000282985">
    <property type="component" value="Unassembled WGS sequence"/>
</dbReference>
<comment type="catalytic activity">
    <reaction evidence="1">
        <text>ATP + protein L-histidine = ADP + protein N-phospho-L-histidine.</text>
        <dbReference type="EC" id="2.7.13.3"/>
    </reaction>
</comment>
<dbReference type="Pfam" id="PF00072">
    <property type="entry name" value="Response_reg"/>
    <property type="match status" value="1"/>
</dbReference>
<feature type="domain" description="Response regulatory" evidence="9">
    <location>
        <begin position="707"/>
        <end position="822"/>
    </location>
</feature>
<dbReference type="InterPro" id="IPR001789">
    <property type="entry name" value="Sig_transdc_resp-reg_receiver"/>
</dbReference>